<gene>
    <name evidence="2" type="primary">phaP</name>
    <name evidence="2" type="ORF">ACFOFO_15040</name>
</gene>
<evidence type="ECO:0000259" key="1">
    <source>
        <dbReference type="Pfam" id="PF09361"/>
    </source>
</evidence>
<protein>
    <submittedName>
        <fullName evidence="2">TIGR01841 family phasin</fullName>
    </submittedName>
</protein>
<dbReference type="Proteomes" id="UP001595530">
    <property type="component" value="Unassembled WGS sequence"/>
</dbReference>
<name>A0ABV7F2T9_9BURK</name>
<dbReference type="RefSeq" id="WP_390328045.1">
    <property type="nucleotide sequence ID" value="NZ_JBHRTP010000048.1"/>
</dbReference>
<accession>A0ABV7F2T9</accession>
<evidence type="ECO:0000313" key="2">
    <source>
        <dbReference type="EMBL" id="MFC3109265.1"/>
    </source>
</evidence>
<organism evidence="2 3">
    <name type="scientific">Undibacterium arcticum</name>
    <dbReference type="NCBI Taxonomy" id="1762892"/>
    <lineage>
        <taxon>Bacteria</taxon>
        <taxon>Pseudomonadati</taxon>
        <taxon>Pseudomonadota</taxon>
        <taxon>Betaproteobacteria</taxon>
        <taxon>Burkholderiales</taxon>
        <taxon>Oxalobacteraceae</taxon>
        <taxon>Undibacterium</taxon>
    </lineage>
</organism>
<reference evidence="3" key="1">
    <citation type="journal article" date="2019" name="Int. J. Syst. Evol. Microbiol.">
        <title>The Global Catalogue of Microorganisms (GCM) 10K type strain sequencing project: providing services to taxonomists for standard genome sequencing and annotation.</title>
        <authorList>
            <consortium name="The Broad Institute Genomics Platform"/>
            <consortium name="The Broad Institute Genome Sequencing Center for Infectious Disease"/>
            <person name="Wu L."/>
            <person name="Ma J."/>
        </authorList>
    </citation>
    <scope>NUCLEOTIDE SEQUENCE [LARGE SCALE GENOMIC DNA]</scope>
    <source>
        <strain evidence="3">KCTC 42986</strain>
    </source>
</reference>
<comment type="caution">
    <text evidence="2">The sequence shown here is derived from an EMBL/GenBank/DDBJ whole genome shotgun (WGS) entry which is preliminary data.</text>
</comment>
<dbReference type="InterPro" id="IPR018968">
    <property type="entry name" value="Phasin"/>
</dbReference>
<sequence length="188" mass="19747">MFSIPDQFSTATKAHFETQLAMFNALTSKALEAVEKVIQLNVSAAKASVEESKVAVRQLLSAKDPQEFFTLTAAQAKPNAEKALSYGRHLAAIGSSAQAEFTKAAEVQIADARSKVTALVDNVAKSAPAGSESAVAMLKSALGNANAGYEQLSKTTKQAVETLEANLTNVTSQVSQAVEKTVSQTAKK</sequence>
<dbReference type="EMBL" id="JBHRTP010000048">
    <property type="protein sequence ID" value="MFC3109265.1"/>
    <property type="molecule type" value="Genomic_DNA"/>
</dbReference>
<keyword evidence="3" id="KW-1185">Reference proteome</keyword>
<feature type="domain" description="Phasin" evidence="1">
    <location>
        <begin position="7"/>
        <end position="108"/>
    </location>
</feature>
<dbReference type="InterPro" id="IPR010127">
    <property type="entry name" value="Phasin_subfam-1"/>
</dbReference>
<evidence type="ECO:0000313" key="3">
    <source>
        <dbReference type="Proteomes" id="UP001595530"/>
    </source>
</evidence>
<dbReference type="Pfam" id="PF09361">
    <property type="entry name" value="Phasin_2"/>
    <property type="match status" value="1"/>
</dbReference>
<proteinExistence type="predicted"/>
<dbReference type="NCBIfam" id="TIGR01841">
    <property type="entry name" value="phasin"/>
    <property type="match status" value="1"/>
</dbReference>